<name>A0A2P8QGQ6_9ACTN</name>
<reference evidence="2 3" key="1">
    <citation type="submission" date="2018-03" db="EMBL/GenBank/DDBJ databases">
        <title>Streptomyces dioscori sp. nov., a novel endophytic actinobacterium isolated from bulbil of Dioscorea bulbifera L.</title>
        <authorList>
            <person name="Zhikuan W."/>
        </authorList>
    </citation>
    <scope>NUCLEOTIDE SEQUENCE [LARGE SCALE GENOMIC DNA]</scope>
    <source>
        <strain evidence="2 3">A217</strain>
    </source>
</reference>
<protein>
    <submittedName>
        <fullName evidence="2">S-adenosyl methyltransferase</fullName>
    </submittedName>
</protein>
<dbReference type="InterPro" id="IPR029063">
    <property type="entry name" value="SAM-dependent_MTases_sf"/>
</dbReference>
<gene>
    <name evidence="2" type="ORF">C6Y14_04295</name>
</gene>
<organism evidence="2 3">
    <name type="scientific">Streptomyces dioscori</name>
    <dbReference type="NCBI Taxonomy" id="2109333"/>
    <lineage>
        <taxon>Bacteria</taxon>
        <taxon>Bacillati</taxon>
        <taxon>Actinomycetota</taxon>
        <taxon>Actinomycetes</taxon>
        <taxon>Kitasatosporales</taxon>
        <taxon>Streptomycetaceae</taxon>
        <taxon>Streptomyces</taxon>
        <taxon>Streptomyces aurantiacus group</taxon>
    </lineage>
</organism>
<evidence type="ECO:0000256" key="1">
    <source>
        <dbReference type="SAM" id="MobiDB-lite"/>
    </source>
</evidence>
<accession>A0A2P8QGQ6</accession>
<evidence type="ECO:0000313" key="2">
    <source>
        <dbReference type="EMBL" id="PSM45445.1"/>
    </source>
</evidence>
<dbReference type="RefSeq" id="WP_107015200.1">
    <property type="nucleotide sequence ID" value="NZ_KZ679038.1"/>
</dbReference>
<dbReference type="GO" id="GO:0008168">
    <property type="term" value="F:methyltransferase activity"/>
    <property type="evidence" value="ECO:0007669"/>
    <property type="project" value="UniProtKB-KW"/>
</dbReference>
<dbReference type="InterPro" id="IPR006764">
    <property type="entry name" value="SAM_dep_MeTrfase_SAV2177_type"/>
</dbReference>
<evidence type="ECO:0000313" key="3">
    <source>
        <dbReference type="Proteomes" id="UP000240429"/>
    </source>
</evidence>
<proteinExistence type="predicted"/>
<dbReference type="Pfam" id="PF04672">
    <property type="entry name" value="Methyltransf_19"/>
    <property type="match status" value="1"/>
</dbReference>
<keyword evidence="3" id="KW-1185">Reference proteome</keyword>
<dbReference type="Gene3D" id="3.40.50.150">
    <property type="entry name" value="Vaccinia Virus protein VP39"/>
    <property type="match status" value="1"/>
</dbReference>
<sequence length="269" mass="29725">MADGQHIPDQDALSKIDTSVPHSARIWNYWMGGKDNYEVDRVAGDAYRRIAPNIETMARASRGYLIRTVTFVAGELGIRQFLDIGTGLPTYDNTHQVAQRVAPRARIVYVDNDPLVLRHAQALLTSTPEGVTDYIDANLHEPEAIIEAAGKILDFTQPVALMLMGILGHIQDYEEARSITRSLQAALPSGSYFVHYDSTDTDAELKRAQEGYDDTGAVPYVLRSPRQVAAYYEGLELLEPGIVSCPLWRPEPGTDPQPTDVYGGVARKP</sequence>
<dbReference type="PIRSF" id="PIRSF017393">
    <property type="entry name" value="MTase_SAV2177"/>
    <property type="match status" value="1"/>
</dbReference>
<dbReference type="AlphaFoldDB" id="A0A2P8QGQ6"/>
<feature type="region of interest" description="Disordered" evidence="1">
    <location>
        <begin position="250"/>
        <end position="269"/>
    </location>
</feature>
<dbReference type="EMBL" id="PYBJ01000001">
    <property type="protein sequence ID" value="PSM45445.1"/>
    <property type="molecule type" value="Genomic_DNA"/>
</dbReference>
<dbReference type="Proteomes" id="UP000240429">
    <property type="component" value="Unassembled WGS sequence"/>
</dbReference>
<comment type="caution">
    <text evidence="2">The sequence shown here is derived from an EMBL/GenBank/DDBJ whole genome shotgun (WGS) entry which is preliminary data.</text>
</comment>
<dbReference type="GO" id="GO:0032259">
    <property type="term" value="P:methylation"/>
    <property type="evidence" value="ECO:0007669"/>
    <property type="project" value="UniProtKB-KW"/>
</dbReference>
<keyword evidence="2" id="KW-0489">Methyltransferase</keyword>
<dbReference type="SUPFAM" id="SSF53335">
    <property type="entry name" value="S-adenosyl-L-methionine-dependent methyltransferases"/>
    <property type="match status" value="1"/>
</dbReference>
<dbReference type="OrthoDB" id="4134439at2"/>
<keyword evidence="2" id="KW-0808">Transferase</keyword>